<keyword evidence="3" id="KW-1185">Reference proteome</keyword>
<organism evidence="2 3">
    <name type="scientific">Streptomyces lydicus</name>
    <dbReference type="NCBI Taxonomy" id="47763"/>
    <lineage>
        <taxon>Bacteria</taxon>
        <taxon>Bacillati</taxon>
        <taxon>Actinomycetota</taxon>
        <taxon>Actinomycetes</taxon>
        <taxon>Kitasatosporales</taxon>
        <taxon>Streptomycetaceae</taxon>
        <taxon>Streptomyces</taxon>
    </lineage>
</organism>
<dbReference type="KEGG" id="slc:SL103_06595"/>
<gene>
    <name evidence="2" type="ORF">SL103_06595</name>
</gene>
<protein>
    <recommendedName>
        <fullName evidence="4">SUKH-4 immunity protein of toxin-antitoxin system</fullName>
    </recommendedName>
</protein>
<evidence type="ECO:0000313" key="2">
    <source>
        <dbReference type="EMBL" id="AOP45952.1"/>
    </source>
</evidence>
<proteinExistence type="predicted"/>
<dbReference type="AlphaFoldDB" id="A0A1D7VGR0"/>
<evidence type="ECO:0000256" key="1">
    <source>
        <dbReference type="SAM" id="MobiDB-lite"/>
    </source>
</evidence>
<dbReference type="InterPro" id="IPR025851">
    <property type="entry name" value="SUKH-4"/>
</dbReference>
<accession>A0A1D7VGR0</accession>
<sequence>MTKRERMAGAVAPHEVMPLVLRWWDEWRTGDPWAHLADPSGVAGAAVLRELHQQIGGSILVDASGCTAEEVMTEVLQQAGIDVSPANRWNWRAELDRLGEPRLALIVNAHRAGRTRSSSEGRRLVAQVTDRLSGGPVGVLVHTLPEALPPLADAVFSLHDRDDGSGSWPTPLRALALSQPREVPMRVWAELTHALGKEPVSEGVLHTVLEDFSDHLVSGTHGVSFADEGLAEELRRSAADDEINRVDRHMAEWLTAISSEFRHAEGWAASGPEGRYAAFGLAMHAAQTTLFASGPAEEPSPATPFGALLQDGGVLAHIPQTTLMDAARCAFLGDLPGGTAAGDAVHLWSYGVIPSRQPEWAAWLHLMATARSDRSFAAAVADSGVRLPWKTRWSHWRPPGGYHWRYLEPGPVDGLTAVCWQGRAAVAGLHTWTSRADIWDAVTGEHLAGPWHEEIPEAHHADLTWPQTDEAGAETEAEEDRSGPETVEDLEDAMSDAEEVHETLLAGPPLSLNGQLILGGSGGVFAIEIPAEAAFSGFHSPNVEPFSGRYAFTTATVPVDASPPSPADLVQMFGARRLHTFPAQLLPDGLTLEPTRRTLMEYGLPEMSDEDGMGIYPRGDHRMSIFDEVTWPSDVDPIEESGPFFHIGFWMGGELVIDGPTGHVLRIPTEPGEEHLAALPAARSLENFLTMVGQWVTGHLIKELIDRDDEARLVPDYVLAAHKRIDPIGAEAPAWAYAFHSP</sequence>
<reference evidence="2 3" key="1">
    <citation type="submission" date="2016-09" db="EMBL/GenBank/DDBJ databases">
        <title>Complete genome sequencing of Streptomyces lydicus 103 and metabolic pathways analysis of antibiotic biosynthesis.</title>
        <authorList>
            <person name="Jia N."/>
            <person name="Ding M.-Z."/>
            <person name="Gao F."/>
            <person name="Yuan Y.-J."/>
        </authorList>
    </citation>
    <scope>NUCLEOTIDE SEQUENCE [LARGE SCALE GENOMIC DNA]</scope>
    <source>
        <strain evidence="2 3">103</strain>
    </source>
</reference>
<evidence type="ECO:0000313" key="3">
    <source>
        <dbReference type="Proteomes" id="UP000094094"/>
    </source>
</evidence>
<dbReference type="Proteomes" id="UP000094094">
    <property type="component" value="Chromosome"/>
</dbReference>
<feature type="region of interest" description="Disordered" evidence="1">
    <location>
        <begin position="470"/>
        <end position="489"/>
    </location>
</feature>
<dbReference type="EMBL" id="CP017157">
    <property type="protein sequence ID" value="AOP45952.1"/>
    <property type="molecule type" value="Genomic_DNA"/>
</dbReference>
<name>A0A1D7VGR0_9ACTN</name>
<evidence type="ECO:0008006" key="4">
    <source>
        <dbReference type="Google" id="ProtNLM"/>
    </source>
</evidence>
<dbReference type="Pfam" id="PF14435">
    <property type="entry name" value="SUKH-4"/>
    <property type="match status" value="1"/>
</dbReference>